<dbReference type="Gene3D" id="1.10.287.110">
    <property type="entry name" value="DnaJ domain"/>
    <property type="match status" value="1"/>
</dbReference>
<dbReference type="CDD" id="cd06257">
    <property type="entry name" value="DnaJ"/>
    <property type="match status" value="1"/>
</dbReference>
<feature type="domain" description="J" evidence="1">
    <location>
        <begin position="39"/>
        <end position="103"/>
    </location>
</feature>
<organism evidence="2 3">
    <name type="scientific">Penstemon smallii</name>
    <dbReference type="NCBI Taxonomy" id="265156"/>
    <lineage>
        <taxon>Eukaryota</taxon>
        <taxon>Viridiplantae</taxon>
        <taxon>Streptophyta</taxon>
        <taxon>Embryophyta</taxon>
        <taxon>Tracheophyta</taxon>
        <taxon>Spermatophyta</taxon>
        <taxon>Magnoliopsida</taxon>
        <taxon>eudicotyledons</taxon>
        <taxon>Gunneridae</taxon>
        <taxon>Pentapetalae</taxon>
        <taxon>asterids</taxon>
        <taxon>lamiids</taxon>
        <taxon>Lamiales</taxon>
        <taxon>Plantaginaceae</taxon>
        <taxon>Cheloneae</taxon>
        <taxon>Penstemon</taxon>
    </lineage>
</organism>
<proteinExistence type="predicted"/>
<dbReference type="PANTHER" id="PTHR44137:SF13">
    <property type="entry name" value="CHAPERONE DNAJ-DOMAIN SUPERFAMILY PROTEIN"/>
    <property type="match status" value="1"/>
</dbReference>
<sequence>MKEENHVQEKSKLATQIYDISINRAISCVHLHHRSPFIDWYLILKINENAELDAIRKQYHKLALLLHPDKNKHSKAETAFKLVSEAYFCLSNDARRAAFDSERKKNTSCSECNKNPYITNNNTTNIKISKSHQECSRYNRIKKRMNELRTKLKDEATIIEKCLIVKNSVRRTESPVFNPSDYYQYKGYPHHKKVENLRAGFMIGNRCINSPTKSESAVFGYRSENECFMPRSASMRGQ</sequence>
<evidence type="ECO:0000313" key="3">
    <source>
        <dbReference type="Proteomes" id="UP001634393"/>
    </source>
</evidence>
<dbReference type="Pfam" id="PF00226">
    <property type="entry name" value="DnaJ"/>
    <property type="match status" value="1"/>
</dbReference>
<dbReference type="EMBL" id="JBJXBP010000008">
    <property type="protein sequence ID" value="KAL3812976.1"/>
    <property type="molecule type" value="Genomic_DNA"/>
</dbReference>
<dbReference type="SUPFAM" id="SSF46565">
    <property type="entry name" value="Chaperone J-domain"/>
    <property type="match status" value="1"/>
</dbReference>
<keyword evidence="3" id="KW-1185">Reference proteome</keyword>
<protein>
    <recommendedName>
        <fullName evidence="1">J domain-containing protein</fullName>
    </recommendedName>
</protein>
<dbReference type="PRINTS" id="PR00625">
    <property type="entry name" value="JDOMAIN"/>
</dbReference>
<evidence type="ECO:0000313" key="2">
    <source>
        <dbReference type="EMBL" id="KAL3812976.1"/>
    </source>
</evidence>
<dbReference type="PANTHER" id="PTHR44137">
    <property type="entry name" value="BNAC03G44070D PROTEIN"/>
    <property type="match status" value="1"/>
</dbReference>
<dbReference type="SMART" id="SM00271">
    <property type="entry name" value="DnaJ"/>
    <property type="match status" value="1"/>
</dbReference>
<dbReference type="Proteomes" id="UP001634393">
    <property type="component" value="Unassembled WGS sequence"/>
</dbReference>
<gene>
    <name evidence="2" type="ORF">ACJIZ3_014244</name>
</gene>
<evidence type="ECO:0000259" key="1">
    <source>
        <dbReference type="PROSITE" id="PS50076"/>
    </source>
</evidence>
<name>A0ABD3RM97_9LAMI</name>
<accession>A0ABD3RM97</accession>
<comment type="caution">
    <text evidence="2">The sequence shown here is derived from an EMBL/GenBank/DDBJ whole genome shotgun (WGS) entry which is preliminary data.</text>
</comment>
<dbReference type="AlphaFoldDB" id="A0ABD3RM97"/>
<reference evidence="2 3" key="1">
    <citation type="submission" date="2024-12" db="EMBL/GenBank/DDBJ databases">
        <title>The unique morphological basis and parallel evolutionary history of personate flowers in Penstemon.</title>
        <authorList>
            <person name="Depatie T.H."/>
            <person name="Wessinger C.A."/>
        </authorList>
    </citation>
    <scope>NUCLEOTIDE SEQUENCE [LARGE SCALE GENOMIC DNA]</scope>
    <source>
        <strain evidence="2">WTNN_2</strain>
        <tissue evidence="2">Leaf</tissue>
    </source>
</reference>
<dbReference type="InterPro" id="IPR001623">
    <property type="entry name" value="DnaJ_domain"/>
</dbReference>
<dbReference type="InterPro" id="IPR036869">
    <property type="entry name" value="J_dom_sf"/>
</dbReference>
<dbReference type="PROSITE" id="PS50076">
    <property type="entry name" value="DNAJ_2"/>
    <property type="match status" value="1"/>
</dbReference>